<evidence type="ECO:0000256" key="1">
    <source>
        <dbReference type="SAM" id="Phobius"/>
    </source>
</evidence>
<keyword evidence="3" id="KW-1185">Reference proteome</keyword>
<accession>A0A286TZW1</accession>
<dbReference type="EMBL" id="BAOS01000022">
    <property type="protein sequence ID" value="GAX61417.1"/>
    <property type="molecule type" value="Genomic_DNA"/>
</dbReference>
<keyword evidence="1" id="KW-0472">Membrane</keyword>
<keyword evidence="1" id="KW-1133">Transmembrane helix</keyword>
<keyword evidence="1" id="KW-0812">Transmembrane</keyword>
<feature type="transmembrane region" description="Helical" evidence="1">
    <location>
        <begin position="9"/>
        <end position="30"/>
    </location>
</feature>
<name>A0A286TZW1_9BACT</name>
<sequence>MLFLLRKFAYYAFLSAFILSMLMIVYQTIFKDWISAIGSGLIGAVIGWCISIAIILYAKSLMSKEILK</sequence>
<evidence type="ECO:0000313" key="3">
    <source>
        <dbReference type="Proteomes" id="UP000218542"/>
    </source>
</evidence>
<dbReference type="AlphaFoldDB" id="A0A286TZW1"/>
<proteinExistence type="predicted"/>
<organism evidence="2 3">
    <name type="scientific">Candidatus Scalindua japonica</name>
    <dbReference type="NCBI Taxonomy" id="1284222"/>
    <lineage>
        <taxon>Bacteria</taxon>
        <taxon>Pseudomonadati</taxon>
        <taxon>Planctomycetota</taxon>
        <taxon>Candidatus Brocadiia</taxon>
        <taxon>Candidatus Brocadiales</taxon>
        <taxon>Candidatus Scalinduaceae</taxon>
        <taxon>Candidatus Scalindua</taxon>
    </lineage>
</organism>
<evidence type="ECO:0000313" key="2">
    <source>
        <dbReference type="EMBL" id="GAX61417.1"/>
    </source>
</evidence>
<gene>
    <name evidence="2" type="ORF">SCALIN_C22_0128</name>
</gene>
<comment type="caution">
    <text evidence="2">The sequence shown here is derived from an EMBL/GenBank/DDBJ whole genome shotgun (WGS) entry which is preliminary data.</text>
</comment>
<protein>
    <submittedName>
        <fullName evidence="2">Phosphoglycerate dehydrogenase and related dehydrogenases</fullName>
    </submittedName>
</protein>
<reference evidence="3" key="1">
    <citation type="journal article" date="2017" name="Environ. Microbiol. Rep.">
        <title>Genetic Diversity of Marine Anaerobic Ammonium-Oxidizing Bacteria as Revealed by Genomic and Proteomic Analyses of 'Candidatus Scalindua japonica'.</title>
        <authorList>
            <person name="Oshiki M."/>
            <person name="Mizuto K."/>
            <person name="Kimura Z."/>
            <person name="Kindaichi T."/>
            <person name="Satoh H."/>
            <person name="Okabe S."/>
        </authorList>
    </citation>
    <scope>NUCLEOTIDE SEQUENCE [LARGE SCALE GENOMIC DNA]</scope>
    <source>
        <strain evidence="3">husup-a2</strain>
    </source>
</reference>
<feature type="transmembrane region" description="Helical" evidence="1">
    <location>
        <begin position="36"/>
        <end position="58"/>
    </location>
</feature>
<dbReference type="Proteomes" id="UP000218542">
    <property type="component" value="Unassembled WGS sequence"/>
</dbReference>